<sequence length="76" mass="8420">MTTHPADPDPRVRVLDDLIHGRWVLTLEPAPGGGTEVVAYRPPGWTGPDPHERLAAPDHAGMRELLARRHTTEARE</sequence>
<keyword evidence="2" id="KW-1185">Reference proteome</keyword>
<proteinExistence type="predicted"/>
<dbReference type="RefSeq" id="WP_220562054.1">
    <property type="nucleotide sequence ID" value="NZ_CP074133.1"/>
</dbReference>
<gene>
    <name evidence="1" type="ORF">KGD84_20555</name>
</gene>
<organism evidence="1 2">
    <name type="scientific">Nocardiopsis changdeensis</name>
    <dbReference type="NCBI Taxonomy" id="2831969"/>
    <lineage>
        <taxon>Bacteria</taxon>
        <taxon>Bacillati</taxon>
        <taxon>Actinomycetota</taxon>
        <taxon>Actinomycetes</taxon>
        <taxon>Streptosporangiales</taxon>
        <taxon>Nocardiopsidaceae</taxon>
        <taxon>Nocardiopsis</taxon>
    </lineage>
</organism>
<dbReference type="EMBL" id="CP074133">
    <property type="protein sequence ID" value="QUX20857.1"/>
    <property type="molecule type" value="Genomic_DNA"/>
</dbReference>
<dbReference type="Proteomes" id="UP000676079">
    <property type="component" value="Chromosome"/>
</dbReference>
<evidence type="ECO:0000313" key="2">
    <source>
        <dbReference type="Proteomes" id="UP000676079"/>
    </source>
</evidence>
<reference evidence="1 2" key="1">
    <citation type="submission" date="2021-05" db="EMBL/GenBank/DDBJ databases">
        <title>Direct Submission.</title>
        <authorList>
            <person name="Li K."/>
            <person name="Gao J."/>
        </authorList>
    </citation>
    <scope>NUCLEOTIDE SEQUENCE [LARGE SCALE GENOMIC DNA]</scope>
    <source>
        <strain evidence="1 2">Mg02</strain>
    </source>
</reference>
<accession>A0ABX8BII5</accession>
<protein>
    <submittedName>
        <fullName evidence="1">Uncharacterized protein</fullName>
    </submittedName>
</protein>
<evidence type="ECO:0000313" key="1">
    <source>
        <dbReference type="EMBL" id="QUX20857.1"/>
    </source>
</evidence>
<name>A0ABX8BII5_9ACTN</name>